<dbReference type="SUPFAM" id="SSF52540">
    <property type="entry name" value="P-loop containing nucleoside triphosphate hydrolases"/>
    <property type="match status" value="1"/>
</dbReference>
<dbReference type="Proteomes" id="UP000501240">
    <property type="component" value="Chromosome"/>
</dbReference>
<evidence type="ECO:0000256" key="1">
    <source>
        <dbReference type="SAM" id="MobiDB-lite"/>
    </source>
</evidence>
<proteinExistence type="predicted"/>
<reference evidence="2 3" key="1">
    <citation type="submission" date="2020-05" db="EMBL/GenBank/DDBJ databases">
        <title>Actinomadura verrucosospora NRRL-B18236 (PFL_A860) Genome sequencing and assembly.</title>
        <authorList>
            <person name="Samborskyy M."/>
        </authorList>
    </citation>
    <scope>NUCLEOTIDE SEQUENCE [LARGE SCALE GENOMIC DNA]</scope>
    <source>
        <strain evidence="2 3">NRRL:B18236</strain>
    </source>
</reference>
<name>A0A7D3ZDG8_ACTVE</name>
<protein>
    <recommendedName>
        <fullName evidence="4">Rad50/SbcC-type AAA domain-containing protein</fullName>
    </recommendedName>
</protein>
<evidence type="ECO:0008006" key="4">
    <source>
        <dbReference type="Google" id="ProtNLM"/>
    </source>
</evidence>
<evidence type="ECO:0000313" key="2">
    <source>
        <dbReference type="EMBL" id="QKG20177.1"/>
    </source>
</evidence>
<evidence type="ECO:0000313" key="3">
    <source>
        <dbReference type="Proteomes" id="UP000501240"/>
    </source>
</evidence>
<feature type="compositionally biased region" description="Low complexity" evidence="1">
    <location>
        <begin position="305"/>
        <end position="317"/>
    </location>
</feature>
<keyword evidence="3" id="KW-1185">Reference proteome</keyword>
<dbReference type="InterPro" id="IPR027417">
    <property type="entry name" value="P-loop_NTPase"/>
</dbReference>
<dbReference type="AlphaFoldDB" id="A0A7D3ZDG8"/>
<dbReference type="EMBL" id="CP053892">
    <property type="protein sequence ID" value="QKG20177.1"/>
    <property type="molecule type" value="Genomic_DNA"/>
</dbReference>
<feature type="region of interest" description="Disordered" evidence="1">
    <location>
        <begin position="292"/>
        <end position="318"/>
    </location>
</feature>
<accession>A0A7D3ZDG8</accession>
<sequence length="531" mass="58699">MGPHIKILSSEIITNSGKTHLRDFQGKNLVMITGPAGSGKTSLLQTALYPLGAAYPLRRATKEHLDAVRLEIELGSHTYRLTRNMNTNTHSIEVRQNNTFLIRLDATGANGPTPASWIFEQLGMAKVFADTRVGVDKDPVSMADYLTVSYLTQDESDHQVMRHQTANAKRRVIFETATGLTNDHVEQCKAALREITRKFDAARAEHDRISDFLAEGSLTEATLRSDLAIAVDRLAAVKALLDELRAGAGPESGADDSASPGGDGPQRPPIPASCPTCTADLQHRRRRRRSCGLCLTPDPRRSDSTDSSAPDSGAPDPITEAFVERAQLTEKIKWIRRLLENYDRLKALSDSITRLKGDKERASAALQDAKEIASQNRSLLYELNDEFLQIIRSFKPPWFERRARIDFDNYLPVVEGETYNAMGSGIRVAVNIAYHLALIAVGMRTGGTYIPDILFIDSPRKNLGRNATDRDFANRIISCLLRFQQECADAGHPFQLILVDNDTPAVPTFDSRRISLCHDSPFIPGIQPDAG</sequence>
<feature type="region of interest" description="Disordered" evidence="1">
    <location>
        <begin position="248"/>
        <end position="277"/>
    </location>
</feature>
<dbReference type="Gene3D" id="3.40.50.300">
    <property type="entry name" value="P-loop containing nucleotide triphosphate hydrolases"/>
    <property type="match status" value="1"/>
</dbReference>
<gene>
    <name evidence="2" type="ORF">ACTIVE_1814</name>
</gene>
<organism evidence="2 3">
    <name type="scientific">Actinomadura verrucosospora</name>
    <dbReference type="NCBI Taxonomy" id="46165"/>
    <lineage>
        <taxon>Bacteria</taxon>
        <taxon>Bacillati</taxon>
        <taxon>Actinomycetota</taxon>
        <taxon>Actinomycetes</taxon>
        <taxon>Streptosporangiales</taxon>
        <taxon>Thermomonosporaceae</taxon>
        <taxon>Actinomadura</taxon>
    </lineage>
</organism>